<evidence type="ECO:0000313" key="2">
    <source>
        <dbReference type="EMBL" id="WAI01437.1"/>
    </source>
</evidence>
<reference evidence="2" key="1">
    <citation type="submission" date="2022-11" db="EMBL/GenBank/DDBJ databases">
        <title>Complete genome sequence of Methanogenium organophilum DSM 3596.</title>
        <authorList>
            <person name="Chen S.-C."/>
            <person name="Lai S.-J."/>
            <person name="You Y.-T."/>
        </authorList>
    </citation>
    <scope>NUCLEOTIDE SEQUENCE</scope>
    <source>
        <strain evidence="2">DSM 3596</strain>
    </source>
</reference>
<keyword evidence="1" id="KW-0472">Membrane</keyword>
<keyword evidence="1" id="KW-1133">Transmembrane helix</keyword>
<evidence type="ECO:0000256" key="1">
    <source>
        <dbReference type="SAM" id="Phobius"/>
    </source>
</evidence>
<evidence type="ECO:0000313" key="3">
    <source>
        <dbReference type="Proteomes" id="UP001163096"/>
    </source>
</evidence>
<dbReference type="RefSeq" id="WP_268186668.1">
    <property type="nucleotide sequence ID" value="NZ_CP113361.1"/>
</dbReference>
<dbReference type="KEGG" id="mou:OU421_00775"/>
<dbReference type="EMBL" id="CP113361">
    <property type="protein sequence ID" value="WAI01437.1"/>
    <property type="molecule type" value="Genomic_DNA"/>
</dbReference>
<keyword evidence="1" id="KW-0812">Transmembrane</keyword>
<organism evidence="2 3">
    <name type="scientific">Methanogenium organophilum</name>
    <dbReference type="NCBI Taxonomy" id="2199"/>
    <lineage>
        <taxon>Archaea</taxon>
        <taxon>Methanobacteriati</taxon>
        <taxon>Methanobacteriota</taxon>
        <taxon>Stenosarchaea group</taxon>
        <taxon>Methanomicrobia</taxon>
        <taxon>Methanomicrobiales</taxon>
        <taxon>Methanomicrobiaceae</taxon>
        <taxon>Methanogenium</taxon>
    </lineage>
</organism>
<feature type="transmembrane region" description="Helical" evidence="1">
    <location>
        <begin position="7"/>
        <end position="26"/>
    </location>
</feature>
<dbReference type="Proteomes" id="UP001163096">
    <property type="component" value="Chromosome"/>
</dbReference>
<sequence>MNEIFEKYGLIILTIIIFGVFSYAIICGMTDPFGLESEDGDVPDSAVFLKSYGNFSQEGYDTRVMLDVINMSNPEHLEYMGLQGGPLVGYGLSYKGHIEIWWNKDTEVNESTMDRIYSIWNKNGKLVGIEDIPVVFLRCSKYEGD</sequence>
<name>A0A9X9T8R7_METOG</name>
<dbReference type="AlphaFoldDB" id="A0A9X9T8R7"/>
<protein>
    <submittedName>
        <fullName evidence="2">Uncharacterized protein</fullName>
    </submittedName>
</protein>
<dbReference type="GeneID" id="76833591"/>
<accession>A0A9X9T8R7</accession>
<proteinExistence type="predicted"/>
<gene>
    <name evidence="2" type="ORF">OU421_00775</name>
</gene>
<keyword evidence="3" id="KW-1185">Reference proteome</keyword>